<evidence type="ECO:0000256" key="9">
    <source>
        <dbReference type="ARBA" id="ARBA00023136"/>
    </source>
</evidence>
<dbReference type="PANTHER" id="PTHR30133">
    <property type="entry name" value="CATIONIC AMINO ACID TRANSPORTER, MEMBRANE COMPONENT"/>
    <property type="match status" value="1"/>
</dbReference>
<dbReference type="InterPro" id="IPR051613">
    <property type="entry name" value="ABC_transp_permease_HisMQ"/>
</dbReference>
<feature type="transmembrane region" description="Helical" evidence="10">
    <location>
        <begin position="97"/>
        <end position="118"/>
    </location>
</feature>
<evidence type="ECO:0000256" key="1">
    <source>
        <dbReference type="ARBA" id="ARBA00004429"/>
    </source>
</evidence>
<keyword evidence="13" id="KW-1185">Reference proteome</keyword>
<feature type="transmembrane region" description="Helical" evidence="10">
    <location>
        <begin position="204"/>
        <end position="223"/>
    </location>
</feature>
<evidence type="ECO:0000256" key="2">
    <source>
        <dbReference type="ARBA" id="ARBA00010072"/>
    </source>
</evidence>
<sequence>MFEYLFDFKGYGPELLRGAFLTAQLAGLSLLLALVLGLAGAAAKLSSSRAARGIALTYTTLIRGVPDLVMMMLIFYGGQALLNMLSDFVYNEWDIDFFINVDQFIAGVLSIGFIFGAYMAETFRGAFLAVPDGQLEAGRAYGMSEWQVFRRIMVPQMIRHAIPGVGNNWLVMLKTTALVSIIGLTDIVRVASEASKSLHLPFKFFIPVVLFYLLMTLVSELFLKYLSRRYSVGVREVA</sequence>
<feature type="transmembrane region" description="Helical" evidence="10">
    <location>
        <begin position="55"/>
        <end position="77"/>
    </location>
</feature>
<comment type="subcellular location">
    <subcellularLocation>
        <location evidence="1">Cell inner membrane</location>
        <topology evidence="1">Multi-pass membrane protein</topology>
    </subcellularLocation>
    <subcellularLocation>
        <location evidence="10">Cell membrane</location>
        <topology evidence="10">Multi-pass membrane protein</topology>
    </subcellularLocation>
</comment>
<keyword evidence="3 10" id="KW-0813">Transport</keyword>
<organism evidence="12 13">
    <name type="scientific">Allohahella marinimesophila</name>
    <dbReference type="NCBI Taxonomy" id="1054972"/>
    <lineage>
        <taxon>Bacteria</taxon>
        <taxon>Pseudomonadati</taxon>
        <taxon>Pseudomonadota</taxon>
        <taxon>Gammaproteobacteria</taxon>
        <taxon>Oceanospirillales</taxon>
        <taxon>Hahellaceae</taxon>
        <taxon>Allohahella</taxon>
    </lineage>
</organism>
<accession>A0ABP7PPM2</accession>
<keyword evidence="9 10" id="KW-0472">Membrane</keyword>
<dbReference type="InterPro" id="IPR035906">
    <property type="entry name" value="MetI-like_sf"/>
</dbReference>
<evidence type="ECO:0000313" key="13">
    <source>
        <dbReference type="Proteomes" id="UP001501337"/>
    </source>
</evidence>
<dbReference type="InterPro" id="IPR000515">
    <property type="entry name" value="MetI-like"/>
</dbReference>
<evidence type="ECO:0000256" key="5">
    <source>
        <dbReference type="ARBA" id="ARBA00022519"/>
    </source>
</evidence>
<feature type="transmembrane region" description="Helical" evidence="10">
    <location>
        <begin position="20"/>
        <end position="43"/>
    </location>
</feature>
<dbReference type="InterPro" id="IPR010065">
    <property type="entry name" value="AA_ABC_transptr_permease_3TM"/>
</dbReference>
<feature type="transmembrane region" description="Helical" evidence="10">
    <location>
        <begin position="169"/>
        <end position="192"/>
    </location>
</feature>
<feature type="domain" description="ABC transmembrane type-1" evidence="11">
    <location>
        <begin position="19"/>
        <end position="223"/>
    </location>
</feature>
<proteinExistence type="inferred from homology"/>
<dbReference type="NCBIfam" id="TIGR01726">
    <property type="entry name" value="HEQRo_perm_3TM"/>
    <property type="match status" value="1"/>
</dbReference>
<keyword evidence="7" id="KW-0029">Amino-acid transport</keyword>
<evidence type="ECO:0000259" key="11">
    <source>
        <dbReference type="PROSITE" id="PS50928"/>
    </source>
</evidence>
<comment type="similarity">
    <text evidence="2">Belongs to the binding-protein-dependent transport system permease family. HisMQ subfamily.</text>
</comment>
<evidence type="ECO:0000256" key="8">
    <source>
        <dbReference type="ARBA" id="ARBA00022989"/>
    </source>
</evidence>
<dbReference type="Pfam" id="PF00528">
    <property type="entry name" value="BPD_transp_1"/>
    <property type="match status" value="1"/>
</dbReference>
<reference evidence="13" key="1">
    <citation type="journal article" date="2019" name="Int. J. Syst. Evol. Microbiol.">
        <title>The Global Catalogue of Microorganisms (GCM) 10K type strain sequencing project: providing services to taxonomists for standard genome sequencing and annotation.</title>
        <authorList>
            <consortium name="The Broad Institute Genomics Platform"/>
            <consortium name="The Broad Institute Genome Sequencing Center for Infectious Disease"/>
            <person name="Wu L."/>
            <person name="Ma J."/>
        </authorList>
    </citation>
    <scope>NUCLEOTIDE SEQUENCE [LARGE SCALE GENOMIC DNA]</scope>
    <source>
        <strain evidence="13">JCM 17555</strain>
    </source>
</reference>
<keyword evidence="6 10" id="KW-0812">Transmembrane</keyword>
<dbReference type="EMBL" id="BAABBO010000012">
    <property type="protein sequence ID" value="GAA3969213.1"/>
    <property type="molecule type" value="Genomic_DNA"/>
</dbReference>
<evidence type="ECO:0000256" key="4">
    <source>
        <dbReference type="ARBA" id="ARBA00022475"/>
    </source>
</evidence>
<keyword evidence="4" id="KW-1003">Cell membrane</keyword>
<dbReference type="Proteomes" id="UP001501337">
    <property type="component" value="Unassembled WGS sequence"/>
</dbReference>
<gene>
    <name evidence="12" type="ORF">GCM10022278_28720</name>
</gene>
<dbReference type="PROSITE" id="PS50928">
    <property type="entry name" value="ABC_TM1"/>
    <property type="match status" value="1"/>
</dbReference>
<dbReference type="PANTHER" id="PTHR30133:SF4">
    <property type="entry name" value="ARGININE_ORNITHINE TRANSPORT PROTEIN AOTQ"/>
    <property type="match status" value="1"/>
</dbReference>
<evidence type="ECO:0000256" key="10">
    <source>
        <dbReference type="RuleBase" id="RU363032"/>
    </source>
</evidence>
<keyword evidence="5" id="KW-0997">Cell inner membrane</keyword>
<evidence type="ECO:0000256" key="7">
    <source>
        <dbReference type="ARBA" id="ARBA00022970"/>
    </source>
</evidence>
<protein>
    <submittedName>
        <fullName evidence="12">ABC transporter permease</fullName>
    </submittedName>
</protein>
<dbReference type="SUPFAM" id="SSF161098">
    <property type="entry name" value="MetI-like"/>
    <property type="match status" value="1"/>
</dbReference>
<evidence type="ECO:0000256" key="3">
    <source>
        <dbReference type="ARBA" id="ARBA00022448"/>
    </source>
</evidence>
<comment type="caution">
    <text evidence="12">The sequence shown here is derived from an EMBL/GenBank/DDBJ whole genome shotgun (WGS) entry which is preliminary data.</text>
</comment>
<evidence type="ECO:0000256" key="6">
    <source>
        <dbReference type="ARBA" id="ARBA00022692"/>
    </source>
</evidence>
<evidence type="ECO:0000313" key="12">
    <source>
        <dbReference type="EMBL" id="GAA3969213.1"/>
    </source>
</evidence>
<keyword evidence="8 10" id="KW-1133">Transmembrane helix</keyword>
<dbReference type="RefSeq" id="WP_344807561.1">
    <property type="nucleotide sequence ID" value="NZ_BAABBO010000012.1"/>
</dbReference>
<name>A0ABP7PPM2_9GAMM</name>
<dbReference type="CDD" id="cd06261">
    <property type="entry name" value="TM_PBP2"/>
    <property type="match status" value="1"/>
</dbReference>
<dbReference type="Gene3D" id="1.10.3720.10">
    <property type="entry name" value="MetI-like"/>
    <property type="match status" value="1"/>
</dbReference>